<dbReference type="PROSITE" id="PS50878">
    <property type="entry name" value="RT_POL"/>
    <property type="match status" value="1"/>
</dbReference>
<name>A0A4Y2W5C9_ARAVE</name>
<dbReference type="InterPro" id="IPR036397">
    <property type="entry name" value="RNaseH_sf"/>
</dbReference>
<dbReference type="PROSITE" id="PS50994">
    <property type="entry name" value="INTEGRASE"/>
    <property type="match status" value="1"/>
</dbReference>
<dbReference type="AlphaFoldDB" id="A0A4Y2W5C9"/>
<dbReference type="EC" id="2.7.7.49" evidence="1"/>
<dbReference type="CDD" id="cd00303">
    <property type="entry name" value="retropepsin_like"/>
    <property type="match status" value="1"/>
</dbReference>
<dbReference type="GO" id="GO:0003964">
    <property type="term" value="F:RNA-directed DNA polymerase activity"/>
    <property type="evidence" value="ECO:0007669"/>
    <property type="project" value="UniProtKB-KW"/>
</dbReference>
<comment type="caution">
    <text evidence="10">The sequence shown here is derived from an EMBL/GenBank/DDBJ whole genome shotgun (WGS) entry which is preliminary data.</text>
</comment>
<dbReference type="InterPro" id="IPR041588">
    <property type="entry name" value="Integrase_H2C2"/>
</dbReference>
<dbReference type="InterPro" id="IPR043502">
    <property type="entry name" value="DNA/RNA_pol_sf"/>
</dbReference>
<dbReference type="FunFam" id="1.10.340.70:FF:000001">
    <property type="entry name" value="Retrovirus-related Pol polyprotein from transposon gypsy-like Protein"/>
    <property type="match status" value="1"/>
</dbReference>
<dbReference type="GO" id="GO:0015074">
    <property type="term" value="P:DNA integration"/>
    <property type="evidence" value="ECO:0007669"/>
    <property type="project" value="InterPro"/>
</dbReference>
<dbReference type="SUPFAM" id="SSF50630">
    <property type="entry name" value="Acid proteases"/>
    <property type="match status" value="1"/>
</dbReference>
<dbReference type="CDD" id="cd01647">
    <property type="entry name" value="RT_LTR"/>
    <property type="match status" value="1"/>
</dbReference>
<keyword evidence="11" id="KW-1185">Reference proteome</keyword>
<dbReference type="InterPro" id="IPR054465">
    <property type="entry name" value="Integrase_p58-like_C"/>
</dbReference>
<dbReference type="Gene3D" id="2.40.70.10">
    <property type="entry name" value="Acid Proteases"/>
    <property type="match status" value="1"/>
</dbReference>
<evidence type="ECO:0000256" key="2">
    <source>
        <dbReference type="ARBA" id="ARBA00022679"/>
    </source>
</evidence>
<accession>A0A4Y2W5C9</accession>
<dbReference type="InterPro" id="IPR043128">
    <property type="entry name" value="Rev_trsase/Diguanyl_cyclase"/>
</dbReference>
<dbReference type="Gene3D" id="1.10.340.70">
    <property type="match status" value="1"/>
</dbReference>
<dbReference type="Proteomes" id="UP000499080">
    <property type="component" value="Unassembled WGS sequence"/>
</dbReference>
<evidence type="ECO:0000256" key="6">
    <source>
        <dbReference type="ARBA" id="ARBA00022801"/>
    </source>
</evidence>
<evidence type="ECO:0000256" key="3">
    <source>
        <dbReference type="ARBA" id="ARBA00022695"/>
    </source>
</evidence>
<dbReference type="SUPFAM" id="SSF56672">
    <property type="entry name" value="DNA/RNA polymerases"/>
    <property type="match status" value="1"/>
</dbReference>
<feature type="domain" description="Reverse transcriptase" evidence="8">
    <location>
        <begin position="162"/>
        <end position="398"/>
    </location>
</feature>
<keyword evidence="6" id="KW-0378">Hydrolase</keyword>
<dbReference type="FunFam" id="3.30.70.270:FF:000026">
    <property type="entry name" value="Transposon Ty3-G Gag-Pol polyprotein"/>
    <property type="match status" value="1"/>
</dbReference>
<evidence type="ECO:0000256" key="4">
    <source>
        <dbReference type="ARBA" id="ARBA00022722"/>
    </source>
</evidence>
<dbReference type="InterPro" id="IPR012337">
    <property type="entry name" value="RNaseH-like_sf"/>
</dbReference>
<keyword evidence="4" id="KW-0540">Nuclease</keyword>
<evidence type="ECO:0000259" key="9">
    <source>
        <dbReference type="PROSITE" id="PS50994"/>
    </source>
</evidence>
<organism evidence="10 11">
    <name type="scientific">Araneus ventricosus</name>
    <name type="common">Orbweaver spider</name>
    <name type="synonym">Epeira ventricosa</name>
    <dbReference type="NCBI Taxonomy" id="182803"/>
    <lineage>
        <taxon>Eukaryota</taxon>
        <taxon>Metazoa</taxon>
        <taxon>Ecdysozoa</taxon>
        <taxon>Arthropoda</taxon>
        <taxon>Chelicerata</taxon>
        <taxon>Arachnida</taxon>
        <taxon>Araneae</taxon>
        <taxon>Araneomorphae</taxon>
        <taxon>Entelegynae</taxon>
        <taxon>Araneoidea</taxon>
        <taxon>Araneidae</taxon>
        <taxon>Araneus</taxon>
    </lineage>
</organism>
<dbReference type="FunFam" id="3.10.20.370:FF:000001">
    <property type="entry name" value="Retrovirus-related Pol polyprotein from transposon 17.6-like protein"/>
    <property type="match status" value="1"/>
</dbReference>
<keyword evidence="2" id="KW-0808">Transferase</keyword>
<evidence type="ECO:0000256" key="5">
    <source>
        <dbReference type="ARBA" id="ARBA00022759"/>
    </source>
</evidence>
<dbReference type="SUPFAM" id="SSF53098">
    <property type="entry name" value="Ribonuclease H-like"/>
    <property type="match status" value="1"/>
</dbReference>
<dbReference type="EMBL" id="BGPR01055980">
    <property type="protein sequence ID" value="GBO32515.1"/>
    <property type="molecule type" value="Genomic_DNA"/>
</dbReference>
<dbReference type="Gene3D" id="3.10.10.10">
    <property type="entry name" value="HIV Type 1 Reverse Transcriptase, subunit A, domain 1"/>
    <property type="match status" value="1"/>
</dbReference>
<keyword evidence="7" id="KW-0695">RNA-directed DNA polymerase</keyword>
<dbReference type="GO" id="GO:0004519">
    <property type="term" value="F:endonuclease activity"/>
    <property type="evidence" value="ECO:0007669"/>
    <property type="project" value="UniProtKB-KW"/>
</dbReference>
<dbReference type="GO" id="GO:0003676">
    <property type="term" value="F:nucleic acid binding"/>
    <property type="evidence" value="ECO:0007669"/>
    <property type="project" value="InterPro"/>
</dbReference>
<dbReference type="InterPro" id="IPR041373">
    <property type="entry name" value="RT_RNaseH"/>
</dbReference>
<gene>
    <name evidence="10" type="primary">TY3B-I_779</name>
    <name evidence="10" type="ORF">AVEN_181896_1</name>
</gene>
<evidence type="ECO:0000313" key="11">
    <source>
        <dbReference type="Proteomes" id="UP000499080"/>
    </source>
</evidence>
<evidence type="ECO:0000256" key="7">
    <source>
        <dbReference type="ARBA" id="ARBA00022918"/>
    </source>
</evidence>
<dbReference type="Pfam" id="PF17917">
    <property type="entry name" value="RT_RNaseH"/>
    <property type="match status" value="1"/>
</dbReference>
<proteinExistence type="predicted"/>
<evidence type="ECO:0000313" key="10">
    <source>
        <dbReference type="EMBL" id="GBO32515.1"/>
    </source>
</evidence>
<protein>
    <recommendedName>
        <fullName evidence="1">RNA-directed DNA polymerase</fullName>
        <ecNumber evidence="1">2.7.7.49</ecNumber>
    </recommendedName>
</protein>
<dbReference type="PANTHER" id="PTHR37984:SF5">
    <property type="entry name" value="PROTEIN NYNRIN-LIKE"/>
    <property type="match status" value="1"/>
</dbReference>
<dbReference type="Pfam" id="PF17921">
    <property type="entry name" value="Integrase_H2C2"/>
    <property type="match status" value="1"/>
</dbReference>
<dbReference type="Pfam" id="PF00078">
    <property type="entry name" value="RVT_1"/>
    <property type="match status" value="1"/>
</dbReference>
<dbReference type="InterPro" id="IPR021109">
    <property type="entry name" value="Peptidase_aspartic_dom_sf"/>
</dbReference>
<dbReference type="Gene3D" id="3.30.70.270">
    <property type="match status" value="2"/>
</dbReference>
<dbReference type="InterPro" id="IPR000477">
    <property type="entry name" value="RT_dom"/>
</dbReference>
<dbReference type="GO" id="GO:0042575">
    <property type="term" value="C:DNA polymerase complex"/>
    <property type="evidence" value="ECO:0007669"/>
    <property type="project" value="UniProtKB-ARBA"/>
</dbReference>
<dbReference type="Gene3D" id="3.30.420.10">
    <property type="entry name" value="Ribonuclease H-like superfamily/Ribonuclease H"/>
    <property type="match status" value="1"/>
</dbReference>
<dbReference type="Pfam" id="PF22938">
    <property type="entry name" value="Integrase_p58_C"/>
    <property type="match status" value="1"/>
</dbReference>
<evidence type="ECO:0000259" key="8">
    <source>
        <dbReference type="PROSITE" id="PS50878"/>
    </source>
</evidence>
<dbReference type="InterPro" id="IPR050951">
    <property type="entry name" value="Retrovirus_Pol_polyprotein"/>
</dbReference>
<dbReference type="InterPro" id="IPR001584">
    <property type="entry name" value="Integrase_cat-core"/>
</dbReference>
<sequence>MSHTLLDNINIVIVTGSTLSLISADIVNKLNIPRQHTRPVRVNQAHGNFQLTQICEVYLQIGQINKRIMMYIIENHLPYIILGLPDCSLYKLAIDCDKNEILQNGKYIINQHTKINNQMSLHIQENTNNKVDNQDGIVNTSEEIFPPLIVKQLSPPILSLLSKYSHVFSKNKYDVGKIRIEPTRKNLTSDLPVSQRAYRTSATEEVEINKQVKNLLAEGLIKESNSCYSSPVTLAYKRDEMKKTRLCIDHRKINAICKTDAEPLPRIDTLLDKLTNAKIFSTLDLASGYWHIPLHEKDKEKLAFVTDEGLYEFQVLPFGFRNAPAIFNRTIRRILNKHRCSTFACHYFDDIVIFSNSLEEHYAHLEQIFKICEEENIKLKFSKCVFAKDKINFLGYEIKEGCITPDNHNIESIKKLQPPKNVKQLQGFLGSVNLYNRFIDSYAKIREPLNQLLKKDKKWHWTAECQEAFELLKHELVTKPVLQLYDPKLPLHVFCDVSQVAIGAVLKQPDSSGNLHPVSYHSRTLRSYEKNYCITELECLAIVDALDKFYYYLHGKKFIIHTDHAALVWLKNVKNLRGKLFRWSLKLSMFDYEVKYLKGTANVEADMLSRHPTAQYIQHSVHLLELDEIKTHQNLDNLDNSKYKKINDVLVLKRKNLFKIVLPFSLRRKVLRNAHEQFGHPGTQKMINLITPQYYWPHINQDISVFVKHCDVCQLNKKKRQKRFGLLQTVPPTDRPFEYLSIDTVGGFNYYNSTKKYLHLIIDHATRYVRAFPSKSETTETYANCVKQVFQIQVPTKLLSDRNGAFTSSKFKRFLRNYNVKHLLTSSHHPQTKGKCERVNQSIVTKLKCKINSSPTKTPWTKLLEQVINEYNLTPHSVTKFPPAYLLFGTLPYSPPLTQNQFYPPVEEARKLAKQNTIKYHDKNKIKYDARFIDSPFKAGDIVMYEEFNYPNRRKLSPVFSGPYEIVKKLSDVNYEITKPNALTKKPTEIVHASKLRTFYLPEELKLSHE</sequence>
<keyword evidence="5" id="KW-0255">Endonuclease</keyword>
<dbReference type="OrthoDB" id="8022549at2759"/>
<dbReference type="PANTHER" id="PTHR37984">
    <property type="entry name" value="PROTEIN CBG26694"/>
    <property type="match status" value="1"/>
</dbReference>
<keyword evidence="3" id="KW-0548">Nucleotidyltransferase</keyword>
<dbReference type="Pfam" id="PF00665">
    <property type="entry name" value="rve"/>
    <property type="match status" value="1"/>
</dbReference>
<dbReference type="GO" id="GO:0016787">
    <property type="term" value="F:hydrolase activity"/>
    <property type="evidence" value="ECO:0007669"/>
    <property type="project" value="UniProtKB-KW"/>
</dbReference>
<feature type="domain" description="Integrase catalytic" evidence="9">
    <location>
        <begin position="732"/>
        <end position="891"/>
    </location>
</feature>
<reference evidence="10 11" key="1">
    <citation type="journal article" date="2019" name="Sci. Rep.">
        <title>Orb-weaving spider Araneus ventricosus genome elucidates the spidroin gene catalogue.</title>
        <authorList>
            <person name="Kono N."/>
            <person name="Nakamura H."/>
            <person name="Ohtoshi R."/>
            <person name="Moran D.A.P."/>
            <person name="Shinohara A."/>
            <person name="Yoshida Y."/>
            <person name="Fujiwara M."/>
            <person name="Mori M."/>
            <person name="Tomita M."/>
            <person name="Arakawa K."/>
        </authorList>
    </citation>
    <scope>NUCLEOTIDE SEQUENCE [LARGE SCALE GENOMIC DNA]</scope>
</reference>
<dbReference type="CDD" id="cd09274">
    <property type="entry name" value="RNase_HI_RT_Ty3"/>
    <property type="match status" value="1"/>
</dbReference>
<evidence type="ECO:0000256" key="1">
    <source>
        <dbReference type="ARBA" id="ARBA00012493"/>
    </source>
</evidence>